<evidence type="ECO:0000256" key="2">
    <source>
        <dbReference type="ARBA" id="ARBA00023015"/>
    </source>
</evidence>
<keyword evidence="6" id="KW-0175">Coiled coil</keyword>
<feature type="domain" description="E2F/DP family winged-helix DNA-binding" evidence="8">
    <location>
        <begin position="112"/>
        <end position="177"/>
    </location>
</feature>
<reference evidence="9 10" key="1">
    <citation type="submission" date="2014-11" db="EMBL/GenBank/DDBJ databases">
        <authorList>
            <person name="Zhu J."/>
            <person name="Qi W."/>
            <person name="Song R."/>
        </authorList>
    </citation>
    <scope>NUCLEOTIDE SEQUENCE [LARGE SCALE GENOMIC DNA]</scope>
</reference>
<evidence type="ECO:0000256" key="4">
    <source>
        <dbReference type="ARBA" id="ARBA00023163"/>
    </source>
</evidence>
<keyword evidence="10" id="KW-1185">Reference proteome</keyword>
<accession>A0A0G4GN08</accession>
<evidence type="ECO:0000256" key="1">
    <source>
        <dbReference type="ARBA" id="ARBA00010940"/>
    </source>
</evidence>
<feature type="region of interest" description="Disordered" evidence="7">
    <location>
        <begin position="1"/>
        <end position="84"/>
    </location>
</feature>
<dbReference type="Proteomes" id="UP000041254">
    <property type="component" value="Unassembled WGS sequence"/>
</dbReference>
<keyword evidence="5" id="KW-0539">Nucleus</keyword>
<dbReference type="InterPro" id="IPR036388">
    <property type="entry name" value="WH-like_DNA-bd_sf"/>
</dbReference>
<evidence type="ECO:0000256" key="5">
    <source>
        <dbReference type="RuleBase" id="RU003796"/>
    </source>
</evidence>
<dbReference type="GO" id="GO:0000981">
    <property type="term" value="F:DNA-binding transcription factor activity, RNA polymerase II-specific"/>
    <property type="evidence" value="ECO:0007669"/>
    <property type="project" value="TreeGrafter"/>
</dbReference>
<name>A0A0G4GN08_VITBC</name>
<proteinExistence type="inferred from homology"/>
<dbReference type="InterPro" id="IPR037241">
    <property type="entry name" value="E2F-DP_heterodim"/>
</dbReference>
<keyword evidence="3 5" id="KW-0238">DNA-binding</keyword>
<comment type="subcellular location">
    <subcellularLocation>
        <location evidence="5">Nucleus</location>
    </subcellularLocation>
</comment>
<dbReference type="Gene3D" id="6.10.250.540">
    <property type="match status" value="1"/>
</dbReference>
<dbReference type="GO" id="GO:0090575">
    <property type="term" value="C:RNA polymerase II transcription regulator complex"/>
    <property type="evidence" value="ECO:0007669"/>
    <property type="project" value="TreeGrafter"/>
</dbReference>
<keyword evidence="2 5" id="KW-0805">Transcription regulation</keyword>
<dbReference type="PANTHER" id="PTHR12081">
    <property type="entry name" value="TRANSCRIPTION FACTOR E2F"/>
    <property type="match status" value="1"/>
</dbReference>
<evidence type="ECO:0000256" key="3">
    <source>
        <dbReference type="ARBA" id="ARBA00023125"/>
    </source>
</evidence>
<dbReference type="SUPFAM" id="SSF46785">
    <property type="entry name" value="Winged helix' DNA-binding domain"/>
    <property type="match status" value="1"/>
</dbReference>
<evidence type="ECO:0000256" key="7">
    <source>
        <dbReference type="SAM" id="MobiDB-lite"/>
    </source>
</evidence>
<dbReference type="PANTHER" id="PTHR12081:SF18">
    <property type="entry name" value="TRANSCRIPTION FACTOR E2F2-RELATED"/>
    <property type="match status" value="1"/>
</dbReference>
<organism evidence="9 10">
    <name type="scientific">Vitrella brassicaformis (strain CCMP3155)</name>
    <dbReference type="NCBI Taxonomy" id="1169540"/>
    <lineage>
        <taxon>Eukaryota</taxon>
        <taxon>Sar</taxon>
        <taxon>Alveolata</taxon>
        <taxon>Colpodellida</taxon>
        <taxon>Vitrellaceae</taxon>
        <taxon>Vitrella</taxon>
    </lineage>
</organism>
<evidence type="ECO:0000256" key="6">
    <source>
        <dbReference type="SAM" id="Coils"/>
    </source>
</evidence>
<dbReference type="SUPFAM" id="SSF144074">
    <property type="entry name" value="E2F-DP heterodimerization region"/>
    <property type="match status" value="1"/>
</dbReference>
<gene>
    <name evidence="9" type="ORF">Vbra_10177</name>
</gene>
<dbReference type="VEuPathDB" id="CryptoDB:Vbra_10177"/>
<dbReference type="SMART" id="SM01372">
    <property type="entry name" value="E2F_TDP"/>
    <property type="match status" value="1"/>
</dbReference>
<evidence type="ECO:0000313" key="9">
    <source>
        <dbReference type="EMBL" id="CEM31582.1"/>
    </source>
</evidence>
<dbReference type="EMBL" id="CDMY01000727">
    <property type="protein sequence ID" value="CEM31582.1"/>
    <property type="molecule type" value="Genomic_DNA"/>
</dbReference>
<feature type="coiled-coil region" evidence="6">
    <location>
        <begin position="186"/>
        <end position="216"/>
    </location>
</feature>
<keyword evidence="4 5" id="KW-0804">Transcription</keyword>
<evidence type="ECO:0000259" key="8">
    <source>
        <dbReference type="SMART" id="SM01372"/>
    </source>
</evidence>
<dbReference type="STRING" id="1169540.A0A0G4GN08"/>
<sequence length="413" mass="45068">MADSRRGISSPRSSPFQFQPPVDPQDDEQMPPAAEYEGDGASGRAQTDSGSKPAKKRRVRESTDNNGGVPDYPSGSGNCVPSSQQQQQFYLTAAQKIDLHTRNYVAESEGKAYENGLVILTRKFFALLEMCPGQTVDLNTAEHALDVQRRRLYDIVNVLEGIGIIERVGRHSFRCARRLPSLLSCGAQMESELAVLQAENDQLDRQLAEMEAYQDRKWQLAKDQGLLYISGGDIRDTVDYRAKTIALVHAPKDASVAVVCDALPDNAVQDIPRFVQFSSPSERIHMTHISGKQYRLVVHDPSQSSSSTPFPPGIFPSPIEHLCAIHGINATPSHRGESPIPAMHEGGAAAAAAAAAESPLASMLAATGCIRQPTDTRVKRDRSRSAARAEAMGLLSAIKEEAMDDDYYDQSSY</sequence>
<comment type="similarity">
    <text evidence="1 5">Belongs to the E2F/DP family.</text>
</comment>
<feature type="compositionally biased region" description="Low complexity" evidence="7">
    <location>
        <begin position="7"/>
        <end position="20"/>
    </location>
</feature>
<dbReference type="OrthoDB" id="340676at2759"/>
<dbReference type="GO" id="GO:0000978">
    <property type="term" value="F:RNA polymerase II cis-regulatory region sequence-specific DNA binding"/>
    <property type="evidence" value="ECO:0007669"/>
    <property type="project" value="InterPro"/>
</dbReference>
<dbReference type="Gene3D" id="1.10.10.10">
    <property type="entry name" value="Winged helix-like DNA-binding domain superfamily/Winged helix DNA-binding domain"/>
    <property type="match status" value="1"/>
</dbReference>
<dbReference type="InterPro" id="IPR015633">
    <property type="entry name" value="E2F"/>
</dbReference>
<dbReference type="InParanoid" id="A0A0G4GN08"/>
<dbReference type="InterPro" id="IPR003316">
    <property type="entry name" value="E2F_WHTH_DNA-bd_dom"/>
</dbReference>
<dbReference type="Pfam" id="PF02319">
    <property type="entry name" value="WHD_E2F_TDP"/>
    <property type="match status" value="1"/>
</dbReference>
<protein>
    <recommendedName>
        <fullName evidence="8">E2F/DP family winged-helix DNA-binding domain-containing protein</fullName>
    </recommendedName>
</protein>
<dbReference type="AlphaFoldDB" id="A0A0G4GN08"/>
<dbReference type="InterPro" id="IPR036390">
    <property type="entry name" value="WH_DNA-bd_sf"/>
</dbReference>
<evidence type="ECO:0000313" key="10">
    <source>
        <dbReference type="Proteomes" id="UP000041254"/>
    </source>
</evidence>